<dbReference type="RefSeq" id="WP_013292608.1">
    <property type="nucleotide sequence ID" value="NC_014394.1"/>
</dbReference>
<dbReference type="InterPro" id="IPR011831">
    <property type="entry name" value="ADP-Glc_PPase"/>
</dbReference>
<comment type="caution">
    <text evidence="5">Lacks conserved residue(s) required for the propagation of feature annotation.</text>
</comment>
<dbReference type="HAMAP" id="MF_00624">
    <property type="entry name" value="GlgC"/>
    <property type="match status" value="1"/>
</dbReference>
<feature type="binding site" evidence="5">
    <location>
        <position position="188"/>
    </location>
    <ligand>
        <name>alpha-D-glucose 1-phosphate</name>
        <dbReference type="ChEBI" id="CHEBI:58601"/>
    </ligand>
</feature>
<dbReference type="SUPFAM" id="SSF53448">
    <property type="entry name" value="Nucleotide-diphospho-sugar transferases"/>
    <property type="match status" value="1"/>
</dbReference>
<dbReference type="NCBIfam" id="NF001947">
    <property type="entry name" value="PRK00725.1"/>
    <property type="match status" value="1"/>
</dbReference>
<comment type="catalytic activity">
    <reaction evidence="5">
        <text>alpha-D-glucose 1-phosphate + ATP + H(+) = ADP-alpha-D-glucose + diphosphate</text>
        <dbReference type="Rhea" id="RHEA:12120"/>
        <dbReference type="ChEBI" id="CHEBI:15378"/>
        <dbReference type="ChEBI" id="CHEBI:30616"/>
        <dbReference type="ChEBI" id="CHEBI:33019"/>
        <dbReference type="ChEBI" id="CHEBI:57498"/>
        <dbReference type="ChEBI" id="CHEBI:58601"/>
        <dbReference type="EC" id="2.7.7.27"/>
    </reaction>
</comment>
<dbReference type="Pfam" id="PF24894">
    <property type="entry name" value="Hexapep_GlmU"/>
    <property type="match status" value="1"/>
</dbReference>
<dbReference type="GO" id="GO:0008878">
    <property type="term" value="F:glucose-1-phosphate adenylyltransferase activity"/>
    <property type="evidence" value="ECO:0007669"/>
    <property type="project" value="UniProtKB-UniRule"/>
</dbReference>
<dbReference type="Gene3D" id="2.160.10.10">
    <property type="entry name" value="Hexapeptide repeat proteins"/>
    <property type="match status" value="1"/>
</dbReference>
<dbReference type="GO" id="GO:0005524">
    <property type="term" value="F:ATP binding"/>
    <property type="evidence" value="ECO:0007669"/>
    <property type="project" value="UniProtKB-KW"/>
</dbReference>
<dbReference type="InterPro" id="IPR029044">
    <property type="entry name" value="Nucleotide-diphossugar_trans"/>
</dbReference>
<name>D9SCX8_GALCS</name>
<comment type="similarity">
    <text evidence="1 5">Belongs to the bacterial/plant glucose-1-phosphate adenylyltransferase family.</text>
</comment>
<dbReference type="EC" id="2.7.7.27" evidence="5"/>
<evidence type="ECO:0000259" key="7">
    <source>
        <dbReference type="Pfam" id="PF24894"/>
    </source>
</evidence>
<evidence type="ECO:0000313" key="8">
    <source>
        <dbReference type="EMBL" id="ADL54666.1"/>
    </source>
</evidence>
<reference evidence="8 9" key="1">
    <citation type="submission" date="2010-08" db="EMBL/GenBank/DDBJ databases">
        <title>Complete sequence of Gallionella capsiferriformans ES-2.</title>
        <authorList>
            <consortium name="US DOE Joint Genome Institute"/>
            <person name="Lucas S."/>
            <person name="Copeland A."/>
            <person name="Lapidus A."/>
            <person name="Cheng J.-F."/>
            <person name="Bruce D."/>
            <person name="Goodwin L."/>
            <person name="Pitluck S."/>
            <person name="Chertkov O."/>
            <person name="Davenport K.W."/>
            <person name="Detter J.C."/>
            <person name="Han C."/>
            <person name="Tapia R."/>
            <person name="Land M."/>
            <person name="Hauser L."/>
            <person name="Chang Y.-J."/>
            <person name="Jeffries C."/>
            <person name="Kyrpides N."/>
            <person name="Ivanova N."/>
            <person name="Mikhailova N."/>
            <person name="Shelobolina E.S."/>
            <person name="Picardal F."/>
            <person name="Roden E."/>
            <person name="Emerson D."/>
            <person name="Woyke T."/>
        </authorList>
    </citation>
    <scope>NUCLEOTIDE SEQUENCE [LARGE SCALE GENOMIC DNA]</scope>
    <source>
        <strain evidence="8 9">ES-2</strain>
    </source>
</reference>
<protein>
    <recommendedName>
        <fullName evidence="5">Glucose-1-phosphate adenylyltransferase</fullName>
        <ecNumber evidence="5">2.7.7.27</ecNumber>
    </recommendedName>
    <alternativeName>
        <fullName evidence="5">ADP-glucose pyrophosphorylase</fullName>
        <shortName evidence="5">ADPGlc PPase</shortName>
    </alternativeName>
    <alternativeName>
        <fullName evidence="5">ADP-glucose synthase</fullName>
    </alternativeName>
</protein>
<keyword evidence="5" id="KW-0547">Nucleotide-binding</keyword>
<evidence type="ECO:0000256" key="4">
    <source>
        <dbReference type="ARBA" id="ARBA00023056"/>
    </source>
</evidence>
<dbReference type="HOGENOM" id="CLU_029499_14_1_4"/>
<evidence type="ECO:0000256" key="1">
    <source>
        <dbReference type="ARBA" id="ARBA00010443"/>
    </source>
</evidence>
<dbReference type="UniPathway" id="UPA00164"/>
<proteinExistence type="inferred from homology"/>
<dbReference type="KEGG" id="gca:Galf_0624"/>
<dbReference type="OrthoDB" id="9801810at2"/>
<feature type="site" description="Could play a key role in the communication between the regulatory and the substrate sites" evidence="5">
    <location>
        <position position="83"/>
    </location>
</feature>
<evidence type="ECO:0000256" key="3">
    <source>
        <dbReference type="ARBA" id="ARBA00022695"/>
    </source>
</evidence>
<dbReference type="Gene3D" id="3.90.550.10">
    <property type="entry name" value="Spore Coat Polysaccharide Biosynthesis Protein SpsA, Chain A"/>
    <property type="match status" value="1"/>
</dbReference>
<dbReference type="EMBL" id="CP002159">
    <property type="protein sequence ID" value="ADL54666.1"/>
    <property type="molecule type" value="Genomic_DNA"/>
</dbReference>
<comment type="function">
    <text evidence="5">Involved in the biosynthesis of ADP-glucose, a building block required for the elongation reactions to produce glycogen. Catalyzes the reaction between ATP and alpha-D-glucose 1-phosphate (G1P) to produce pyrophosphate and ADP-Glc.</text>
</comment>
<dbReference type="PANTHER" id="PTHR43523">
    <property type="entry name" value="GLUCOSE-1-PHOSPHATE ADENYLYLTRANSFERASE-RELATED"/>
    <property type="match status" value="1"/>
</dbReference>
<dbReference type="Pfam" id="PF00483">
    <property type="entry name" value="NTP_transferase"/>
    <property type="match status" value="1"/>
</dbReference>
<dbReference type="NCBIfam" id="TIGR02091">
    <property type="entry name" value="glgC"/>
    <property type="match status" value="1"/>
</dbReference>
<dbReference type="AlphaFoldDB" id="D9SCX8"/>
<keyword evidence="5" id="KW-0321">Glycogen metabolism</keyword>
<dbReference type="CDD" id="cd02508">
    <property type="entry name" value="ADP_Glucose_PP"/>
    <property type="match status" value="1"/>
</dbReference>
<dbReference type="STRING" id="395494.Galf_0624"/>
<dbReference type="PANTHER" id="PTHR43523:SF2">
    <property type="entry name" value="GLUCOSE-1-PHOSPHATE ADENYLYLTRANSFERASE"/>
    <property type="match status" value="1"/>
</dbReference>
<dbReference type="InterPro" id="IPR011004">
    <property type="entry name" value="Trimer_LpxA-like_sf"/>
</dbReference>
<dbReference type="InterPro" id="IPR056818">
    <property type="entry name" value="GlmU/GlgC-like_hexapep"/>
</dbReference>
<accession>D9SCX8</accession>
<keyword evidence="5" id="KW-0067">ATP-binding</keyword>
<sequence>MNAEQGYLKRKYRCASSARPSVDQLTKNTYAMVLAGGQDCRLQQLTECCAKAAVPFGGKFRIIDFVLSNCMNSGIRHIGVATQYRSQNLIQHIKRGWSFLNGHFSEFVDLLPAQQRVSAGHGYRGTADVLYQNLDILRAHTPEFVLILSGDHVYKMDYGKLLAFHVTNRADMTMACVEVPVSGASAYGVLSVDENSRVVAFSEKPSRPAELPDNPGSSLVNMGIYIFNSRFLFDHLLRDGEDLHSCHDFGKNLIPHMVKNHAVFAQNFKHSCMGKSAEPYWRDIGSIDAYWAANIALTNVTPDLNIYDRLWPIWTRHEQSPPAKFVFDDDGMRGMAIDSLVSGGCIVSGSLVRRSLLFYDVRVDCYSRIEDSVLLPNVDIGRHVVLKKVIVEKNCCIPDGFSAGVDPEEDRRYFYVSPGGVTLVTAAALEKMAEWRA</sequence>
<dbReference type="InterPro" id="IPR023049">
    <property type="entry name" value="GlgC_bac"/>
</dbReference>
<keyword evidence="3 5" id="KW-0548">Nucleotidyltransferase</keyword>
<dbReference type="GO" id="GO:0005978">
    <property type="term" value="P:glycogen biosynthetic process"/>
    <property type="evidence" value="ECO:0007669"/>
    <property type="project" value="UniProtKB-UniRule"/>
</dbReference>
<evidence type="ECO:0000256" key="5">
    <source>
        <dbReference type="HAMAP-Rule" id="MF_00624"/>
    </source>
</evidence>
<evidence type="ECO:0000256" key="2">
    <source>
        <dbReference type="ARBA" id="ARBA00022679"/>
    </source>
</evidence>
<keyword evidence="4 5" id="KW-0320">Glycogen biosynthesis</keyword>
<dbReference type="CDD" id="cd04651">
    <property type="entry name" value="LbH_G1P_AT_C"/>
    <property type="match status" value="1"/>
</dbReference>
<dbReference type="SUPFAM" id="SSF51161">
    <property type="entry name" value="Trimeric LpxA-like enzymes"/>
    <property type="match status" value="1"/>
</dbReference>
<gene>
    <name evidence="5" type="primary">glgC</name>
    <name evidence="8" type="ordered locus">Galf_0624</name>
</gene>
<evidence type="ECO:0000259" key="6">
    <source>
        <dbReference type="Pfam" id="PF00483"/>
    </source>
</evidence>
<organism evidence="8 9">
    <name type="scientific">Gallionella capsiferriformans (strain ES-2)</name>
    <name type="common">Gallionella ferruginea capsiferriformans (strain ES-2)</name>
    <dbReference type="NCBI Taxonomy" id="395494"/>
    <lineage>
        <taxon>Bacteria</taxon>
        <taxon>Pseudomonadati</taxon>
        <taxon>Pseudomonadota</taxon>
        <taxon>Betaproteobacteria</taxon>
        <taxon>Nitrosomonadales</taxon>
        <taxon>Gallionellaceae</taxon>
        <taxon>Gallionella</taxon>
    </lineage>
</organism>
<dbReference type="eggNOG" id="COG0448">
    <property type="taxonomic scope" value="Bacteria"/>
</dbReference>
<dbReference type="InterPro" id="IPR005835">
    <property type="entry name" value="NTP_transferase_dom"/>
</dbReference>
<comment type="subunit">
    <text evidence="5">Homotetramer.</text>
</comment>
<keyword evidence="9" id="KW-1185">Reference proteome</keyword>
<comment type="pathway">
    <text evidence="5">Glycan biosynthesis; glycogen biosynthesis.</text>
</comment>
<feature type="binding site" evidence="5">
    <location>
        <position position="123"/>
    </location>
    <ligand>
        <name>alpha-D-glucose 1-phosphate</name>
        <dbReference type="ChEBI" id="CHEBI:58601"/>
    </ligand>
</feature>
<dbReference type="Proteomes" id="UP000001235">
    <property type="component" value="Chromosome"/>
</dbReference>
<feature type="domain" description="Nucleotidyl transferase" evidence="6">
    <location>
        <begin position="31"/>
        <end position="298"/>
    </location>
</feature>
<keyword evidence="2 5" id="KW-0808">Transferase</keyword>
<keyword evidence="5" id="KW-0119">Carbohydrate metabolism</keyword>
<feature type="binding site" evidence="5">
    <location>
        <begin position="203"/>
        <end position="204"/>
    </location>
    <ligand>
        <name>alpha-D-glucose 1-phosphate</name>
        <dbReference type="ChEBI" id="CHEBI:58601"/>
    </ligand>
</feature>
<feature type="domain" description="Glucose-1-phosphate adenylyltransferase/Bifunctional protein GlmU-like C-terminal hexapeptide" evidence="7">
    <location>
        <begin position="321"/>
        <end position="424"/>
    </location>
</feature>
<evidence type="ECO:0000313" key="9">
    <source>
        <dbReference type="Proteomes" id="UP000001235"/>
    </source>
</evidence>